<gene>
    <name evidence="2" type="ORF">GCM10010387_30560</name>
</gene>
<accession>A0A918Q704</accession>
<keyword evidence="3" id="KW-1185">Reference proteome</keyword>
<reference evidence="2" key="2">
    <citation type="submission" date="2020-09" db="EMBL/GenBank/DDBJ databases">
        <authorList>
            <person name="Sun Q."/>
            <person name="Ohkuma M."/>
        </authorList>
    </citation>
    <scope>NUCLEOTIDE SEQUENCE</scope>
    <source>
        <strain evidence="2">JCM 4988</strain>
    </source>
</reference>
<dbReference type="SUPFAM" id="SSF53254">
    <property type="entry name" value="Phosphoglycerate mutase-like"/>
    <property type="match status" value="1"/>
</dbReference>
<protein>
    <submittedName>
        <fullName evidence="2">Phosphoglycerate mutase</fullName>
    </submittedName>
</protein>
<comment type="caution">
    <text evidence="2">The sequence shown here is derived from an EMBL/GenBank/DDBJ whole genome shotgun (WGS) entry which is preliminary data.</text>
</comment>
<feature type="region of interest" description="Disordered" evidence="1">
    <location>
        <begin position="182"/>
        <end position="201"/>
    </location>
</feature>
<dbReference type="AlphaFoldDB" id="A0A918Q704"/>
<proteinExistence type="predicted"/>
<dbReference type="RefSeq" id="WP_190123628.1">
    <property type="nucleotide sequence ID" value="NZ_BMWG01000008.1"/>
</dbReference>
<evidence type="ECO:0000256" key="1">
    <source>
        <dbReference type="SAM" id="MobiDB-lite"/>
    </source>
</evidence>
<dbReference type="EMBL" id="BMWG01000008">
    <property type="protein sequence ID" value="GGZ34447.1"/>
    <property type="molecule type" value="Genomic_DNA"/>
</dbReference>
<dbReference type="Gene3D" id="3.40.50.1240">
    <property type="entry name" value="Phosphoglycerate mutase-like"/>
    <property type="match status" value="1"/>
</dbReference>
<sequence length="201" mass="20938">MTVRLTLMAPAARAGREVRFAVDEPPDEAGLRAARAAAGTLPHPDRAVCGPSARCRETARALGLRPAGETAPADWDMGRWRGRDLAEVGAAEPEAVARWLADPSAAPHGGESLSGFRARVGGWLDSLPPTAGRLVAVVEPAVARAALVHALGLPEQTFWRLDIAPLTATRLTSRAPGRWNLRCGSPLSAPDPGADQSAGPG</sequence>
<dbReference type="Proteomes" id="UP000630936">
    <property type="component" value="Unassembled WGS sequence"/>
</dbReference>
<dbReference type="Pfam" id="PF00300">
    <property type="entry name" value="His_Phos_1"/>
    <property type="match status" value="1"/>
</dbReference>
<dbReference type="InterPro" id="IPR013078">
    <property type="entry name" value="His_Pase_superF_clade-1"/>
</dbReference>
<evidence type="ECO:0000313" key="3">
    <source>
        <dbReference type="Proteomes" id="UP000630936"/>
    </source>
</evidence>
<evidence type="ECO:0000313" key="2">
    <source>
        <dbReference type="EMBL" id="GGZ34447.1"/>
    </source>
</evidence>
<organism evidence="2 3">
    <name type="scientific">Streptomyces inusitatus</name>
    <dbReference type="NCBI Taxonomy" id="68221"/>
    <lineage>
        <taxon>Bacteria</taxon>
        <taxon>Bacillati</taxon>
        <taxon>Actinomycetota</taxon>
        <taxon>Actinomycetes</taxon>
        <taxon>Kitasatosporales</taxon>
        <taxon>Streptomycetaceae</taxon>
        <taxon>Streptomyces</taxon>
    </lineage>
</organism>
<dbReference type="InterPro" id="IPR029033">
    <property type="entry name" value="His_PPase_superfam"/>
</dbReference>
<reference evidence="2" key="1">
    <citation type="journal article" date="2014" name="Int. J. Syst. Evol. Microbiol.">
        <title>Complete genome sequence of Corynebacterium casei LMG S-19264T (=DSM 44701T), isolated from a smear-ripened cheese.</title>
        <authorList>
            <consortium name="US DOE Joint Genome Institute (JGI-PGF)"/>
            <person name="Walter F."/>
            <person name="Albersmeier A."/>
            <person name="Kalinowski J."/>
            <person name="Ruckert C."/>
        </authorList>
    </citation>
    <scope>NUCLEOTIDE SEQUENCE</scope>
    <source>
        <strain evidence="2">JCM 4988</strain>
    </source>
</reference>
<name>A0A918Q704_9ACTN</name>